<evidence type="ECO:0000256" key="7">
    <source>
        <dbReference type="ARBA" id="ARBA00022801"/>
    </source>
</evidence>
<dbReference type="Pfam" id="PF00082">
    <property type="entry name" value="Peptidase_S8"/>
    <property type="match status" value="1"/>
</dbReference>
<evidence type="ECO:0000256" key="10">
    <source>
        <dbReference type="ARBA" id="ARBA00023145"/>
    </source>
</evidence>
<feature type="binding site" evidence="11">
    <location>
        <position position="595"/>
    </location>
    <ligand>
        <name>Ca(2+)</name>
        <dbReference type="ChEBI" id="CHEBI:29108"/>
    </ligand>
</feature>
<dbReference type="GO" id="GO:0008240">
    <property type="term" value="F:tripeptidyl-peptidase activity"/>
    <property type="evidence" value="ECO:0007669"/>
    <property type="project" value="UniProtKB-EC"/>
</dbReference>
<name>A0A2T3ATA8_AMORE</name>
<comment type="function">
    <text evidence="2">Secreted tripeptidyl-peptidase which degrades proteins at acidic pHs and is involved in virulence.</text>
</comment>
<evidence type="ECO:0000256" key="9">
    <source>
        <dbReference type="ARBA" id="ARBA00022837"/>
    </source>
</evidence>
<dbReference type="PROSITE" id="PS51695">
    <property type="entry name" value="SEDOLISIN"/>
    <property type="match status" value="1"/>
</dbReference>
<dbReference type="GeneID" id="36576445"/>
<dbReference type="GO" id="GO:0005576">
    <property type="term" value="C:extracellular region"/>
    <property type="evidence" value="ECO:0007669"/>
    <property type="project" value="UniProtKB-SubCell"/>
</dbReference>
<keyword evidence="8 11" id="KW-0720">Serine protease</keyword>
<dbReference type="OrthoDB" id="409122at2759"/>
<dbReference type="InterPro" id="IPR036852">
    <property type="entry name" value="Peptidase_S8/S53_dom_sf"/>
</dbReference>
<keyword evidence="6 11" id="KW-0479">Metal-binding</keyword>
<dbReference type="InParanoid" id="A0A2T3ATA8"/>
<comment type="cofactor">
    <cofactor evidence="11">
        <name>Ca(2+)</name>
        <dbReference type="ChEBI" id="CHEBI:29108"/>
    </cofactor>
    <text evidence="11">Binds 1 Ca(2+) ion per subunit.</text>
</comment>
<feature type="binding site" evidence="11">
    <location>
        <position position="594"/>
    </location>
    <ligand>
        <name>Ca(2+)</name>
        <dbReference type="ChEBI" id="CHEBI:29108"/>
    </ligand>
</feature>
<dbReference type="InterPro" id="IPR030400">
    <property type="entry name" value="Sedolisin_dom"/>
</dbReference>
<feature type="domain" description="Peptidase S53" evidence="13">
    <location>
        <begin position="222"/>
        <end position="634"/>
    </location>
</feature>
<dbReference type="SMART" id="SM00944">
    <property type="entry name" value="Pro-kuma_activ"/>
    <property type="match status" value="1"/>
</dbReference>
<proteinExistence type="predicted"/>
<dbReference type="SUPFAM" id="SSF52743">
    <property type="entry name" value="Subtilisin-like"/>
    <property type="match status" value="1"/>
</dbReference>
<keyword evidence="7 11" id="KW-0378">Hydrolase</keyword>
<keyword evidence="15" id="KW-1185">Reference proteome</keyword>
<feature type="binding site" evidence="11">
    <location>
        <position position="612"/>
    </location>
    <ligand>
        <name>Ca(2+)</name>
        <dbReference type="ChEBI" id="CHEBI:29108"/>
    </ligand>
</feature>
<sequence length="635" mass="69372">MRSSSSFLCIALTLFATAQCVVVPKAHVVHEKRAVTPSRWVKRERLSPAVILPMRIGLKQKNLHRGYDLLMDVSHPDSVNYAKHWTSHEVIEMFSPDQKSVDSVRQWLADFGIDNTRIIHSDNKGWLAFDATTDEVEDLLHTEYHLYEHESGHVTPACESYHVPGYIQEHIDYITPGIKLFAPTKSPLERRSFDVVSFQSSKGSGRSLKKRVPQSLANCDVAVTPACIRALYGIPETPEYPDGEPRYDNSLGIFEAGEEYAQRDLDLFFANFTPNIPQGTAPIPALIDGSIASTDVAHADGEPELDFEIAYPLIYPQTITVFQAPGFNNMLDAIDGSYCNYTAFGETGDDPVQDGYTPNGQHQCGLYTPTNVISISYSGQEADLPPSYQERQCMEFMKLGLQGISVIFSSGDNGVAGHPGDDSDNGCLGDNGSIFSPSWPNNCPYVTSVGATQIDPGSTVYDPESAAYDANYNFTSGGGFSNIYTQPTYQQEAVAAYLKQYPPSSPSYDGIANFGQDGGVYNRLGRGYPDISATGRSLAIFTQGNLTLLDGTSASAPLFASLITRINEQRLNHGKAPLGFLNPAMYAYPQMFNDVVKGGNQGCGAGFETARGWDPVTGLGTPRYESMLSIFMSLP</sequence>
<evidence type="ECO:0000313" key="15">
    <source>
        <dbReference type="Proteomes" id="UP000241818"/>
    </source>
</evidence>
<dbReference type="Gene3D" id="3.40.50.200">
    <property type="entry name" value="Peptidase S8/S53 domain"/>
    <property type="match status" value="1"/>
</dbReference>
<dbReference type="SUPFAM" id="SSF54897">
    <property type="entry name" value="Protease propeptides/inhibitors"/>
    <property type="match status" value="1"/>
</dbReference>
<keyword evidence="10" id="KW-0865">Zymogen</keyword>
<dbReference type="CDD" id="cd04056">
    <property type="entry name" value="Peptidases_S53"/>
    <property type="match status" value="1"/>
</dbReference>
<dbReference type="STRING" id="857342.A0A2T3ATA8"/>
<organism evidence="14 15">
    <name type="scientific">Amorphotheca resinae ATCC 22711</name>
    <dbReference type="NCBI Taxonomy" id="857342"/>
    <lineage>
        <taxon>Eukaryota</taxon>
        <taxon>Fungi</taxon>
        <taxon>Dikarya</taxon>
        <taxon>Ascomycota</taxon>
        <taxon>Pezizomycotina</taxon>
        <taxon>Leotiomycetes</taxon>
        <taxon>Helotiales</taxon>
        <taxon>Amorphothecaceae</taxon>
        <taxon>Amorphotheca</taxon>
    </lineage>
</organism>
<keyword evidence="9 11" id="KW-0106">Calcium</keyword>
<dbReference type="GO" id="GO:0006508">
    <property type="term" value="P:proteolysis"/>
    <property type="evidence" value="ECO:0007669"/>
    <property type="project" value="UniProtKB-KW"/>
</dbReference>
<dbReference type="GO" id="GO:0004252">
    <property type="term" value="F:serine-type endopeptidase activity"/>
    <property type="evidence" value="ECO:0007669"/>
    <property type="project" value="UniProtKB-UniRule"/>
</dbReference>
<dbReference type="PANTHER" id="PTHR14218:SF19">
    <property type="entry name" value="SERINE PROTEASE AORO, PUTATIVE (AFU_ORTHOLOGUE AFUA_6G10250)-RELATED"/>
    <property type="match status" value="1"/>
</dbReference>
<evidence type="ECO:0000256" key="4">
    <source>
        <dbReference type="ARBA" id="ARBA00012462"/>
    </source>
</evidence>
<evidence type="ECO:0000256" key="11">
    <source>
        <dbReference type="PROSITE-ProRule" id="PRU01032"/>
    </source>
</evidence>
<dbReference type="Proteomes" id="UP000241818">
    <property type="component" value="Unassembled WGS sequence"/>
</dbReference>
<evidence type="ECO:0000313" key="14">
    <source>
        <dbReference type="EMBL" id="PSS10717.1"/>
    </source>
</evidence>
<evidence type="ECO:0000256" key="8">
    <source>
        <dbReference type="ARBA" id="ARBA00022825"/>
    </source>
</evidence>
<dbReference type="InterPro" id="IPR015366">
    <property type="entry name" value="S53_propep"/>
</dbReference>
<dbReference type="CDD" id="cd11377">
    <property type="entry name" value="Pro-peptidase_S53"/>
    <property type="match status" value="1"/>
</dbReference>
<comment type="subcellular location">
    <subcellularLocation>
        <location evidence="3">Secreted</location>
        <location evidence="3">Extracellular space</location>
    </subcellularLocation>
</comment>
<dbReference type="EMBL" id="KZ679016">
    <property type="protein sequence ID" value="PSS10717.1"/>
    <property type="molecule type" value="Genomic_DNA"/>
</dbReference>
<feature type="signal peptide" evidence="12">
    <location>
        <begin position="1"/>
        <end position="20"/>
    </location>
</feature>
<evidence type="ECO:0000256" key="12">
    <source>
        <dbReference type="SAM" id="SignalP"/>
    </source>
</evidence>
<feature type="chain" id="PRO_5015598757" description="tripeptidyl-peptidase II" evidence="12">
    <location>
        <begin position="21"/>
        <end position="635"/>
    </location>
</feature>
<feature type="binding site" evidence="11">
    <location>
        <position position="614"/>
    </location>
    <ligand>
        <name>Ca(2+)</name>
        <dbReference type="ChEBI" id="CHEBI:29108"/>
    </ligand>
</feature>
<dbReference type="EC" id="3.4.14.10" evidence="4"/>
<dbReference type="AlphaFoldDB" id="A0A2T3ATA8"/>
<keyword evidence="12" id="KW-0732">Signal</keyword>
<feature type="active site" description="Charge relay system" evidence="11">
    <location>
        <position position="302"/>
    </location>
</feature>
<gene>
    <name evidence="14" type="ORF">M430DRAFT_53267</name>
</gene>
<feature type="active site" description="Charge relay system" evidence="11">
    <location>
        <position position="306"/>
    </location>
</feature>
<dbReference type="Pfam" id="PF09286">
    <property type="entry name" value="Pro-kuma_activ"/>
    <property type="match status" value="1"/>
</dbReference>
<keyword evidence="5 11" id="KW-0645">Protease</keyword>
<evidence type="ECO:0000259" key="13">
    <source>
        <dbReference type="PROSITE" id="PS51695"/>
    </source>
</evidence>
<evidence type="ECO:0000256" key="5">
    <source>
        <dbReference type="ARBA" id="ARBA00022670"/>
    </source>
</evidence>
<comment type="catalytic activity">
    <reaction evidence="1">
        <text>Release of an N-terminal tripeptide from a polypeptide.</text>
        <dbReference type="EC" id="3.4.14.10"/>
    </reaction>
</comment>
<feature type="active site" description="Charge relay system" evidence="11">
    <location>
        <position position="553"/>
    </location>
</feature>
<dbReference type="RefSeq" id="XP_024717896.1">
    <property type="nucleotide sequence ID" value="XM_024868364.1"/>
</dbReference>
<dbReference type="PANTHER" id="PTHR14218">
    <property type="entry name" value="PROTEASE S8 TRIPEPTIDYL PEPTIDASE I CLN2"/>
    <property type="match status" value="1"/>
</dbReference>
<evidence type="ECO:0000256" key="1">
    <source>
        <dbReference type="ARBA" id="ARBA00001910"/>
    </source>
</evidence>
<evidence type="ECO:0000256" key="2">
    <source>
        <dbReference type="ARBA" id="ARBA00002451"/>
    </source>
</evidence>
<dbReference type="InterPro" id="IPR050819">
    <property type="entry name" value="Tripeptidyl-peptidase_I"/>
</dbReference>
<evidence type="ECO:0000256" key="3">
    <source>
        <dbReference type="ARBA" id="ARBA00004239"/>
    </source>
</evidence>
<accession>A0A2T3ATA8</accession>
<dbReference type="InterPro" id="IPR000209">
    <property type="entry name" value="Peptidase_S8/S53_dom"/>
</dbReference>
<evidence type="ECO:0000256" key="6">
    <source>
        <dbReference type="ARBA" id="ARBA00022723"/>
    </source>
</evidence>
<dbReference type="GO" id="GO:0046872">
    <property type="term" value="F:metal ion binding"/>
    <property type="evidence" value="ECO:0007669"/>
    <property type="project" value="UniProtKB-UniRule"/>
</dbReference>
<reference evidence="14 15" key="1">
    <citation type="journal article" date="2018" name="New Phytol.">
        <title>Comparative genomics and transcriptomics depict ericoid mycorrhizal fungi as versatile saprotrophs and plant mutualists.</title>
        <authorList>
            <person name="Martino E."/>
            <person name="Morin E."/>
            <person name="Grelet G.A."/>
            <person name="Kuo A."/>
            <person name="Kohler A."/>
            <person name="Daghino S."/>
            <person name="Barry K.W."/>
            <person name="Cichocki N."/>
            <person name="Clum A."/>
            <person name="Dockter R.B."/>
            <person name="Hainaut M."/>
            <person name="Kuo R.C."/>
            <person name="LaButti K."/>
            <person name="Lindahl B.D."/>
            <person name="Lindquist E.A."/>
            <person name="Lipzen A."/>
            <person name="Khouja H.R."/>
            <person name="Magnuson J."/>
            <person name="Murat C."/>
            <person name="Ohm R.A."/>
            <person name="Singer S.W."/>
            <person name="Spatafora J.W."/>
            <person name="Wang M."/>
            <person name="Veneault-Fourrey C."/>
            <person name="Henrissat B."/>
            <person name="Grigoriev I.V."/>
            <person name="Martin F.M."/>
            <person name="Perotto S."/>
        </authorList>
    </citation>
    <scope>NUCLEOTIDE SEQUENCE [LARGE SCALE GENOMIC DNA]</scope>
    <source>
        <strain evidence="14 15">ATCC 22711</strain>
    </source>
</reference>
<protein>
    <recommendedName>
        <fullName evidence="4">tripeptidyl-peptidase II</fullName>
        <ecNumber evidence="4">3.4.14.10</ecNumber>
    </recommendedName>
</protein>